<keyword evidence="1" id="KW-0472">Membrane</keyword>
<feature type="transmembrane region" description="Helical" evidence="1">
    <location>
        <begin position="87"/>
        <end position="108"/>
    </location>
</feature>
<comment type="caution">
    <text evidence="2">The sequence shown here is derived from an EMBL/GenBank/DDBJ whole genome shotgun (WGS) entry which is preliminary data.</text>
</comment>
<evidence type="ECO:0000313" key="2">
    <source>
        <dbReference type="EMBL" id="KKO44723.1"/>
    </source>
</evidence>
<reference evidence="2 3" key="1">
    <citation type="submission" date="2015-03" db="EMBL/GenBank/DDBJ databases">
        <title>Draft genome sequences of two protease-producing strains of Arsukibacterium isolated from two cold and alkaline environments.</title>
        <authorList>
            <person name="Lylloff J.E."/>
            <person name="Skov L.B."/>
            <person name="Jepsen M."/>
            <person name="Hallin P.F."/>
            <person name="Sorensen S.J."/>
            <person name="Stougaard P."/>
            <person name="Glaring M.A."/>
        </authorList>
    </citation>
    <scope>NUCLEOTIDE SEQUENCE [LARGE SCALE GENOMIC DNA]</scope>
    <source>
        <strain evidence="2 3">GCM72</strain>
    </source>
</reference>
<keyword evidence="3" id="KW-1185">Reference proteome</keyword>
<dbReference type="RefSeq" id="WP_046558395.1">
    <property type="nucleotide sequence ID" value="NZ_LAHO01000014.1"/>
</dbReference>
<keyword evidence="1" id="KW-0812">Transmembrane</keyword>
<feature type="transmembrane region" description="Helical" evidence="1">
    <location>
        <begin position="128"/>
        <end position="151"/>
    </location>
</feature>
<dbReference type="AlphaFoldDB" id="A0A0M2V6D7"/>
<organism evidence="2 3">
    <name type="scientific">Arsukibacterium ikkense</name>
    <dbReference type="NCBI Taxonomy" id="336831"/>
    <lineage>
        <taxon>Bacteria</taxon>
        <taxon>Pseudomonadati</taxon>
        <taxon>Pseudomonadota</taxon>
        <taxon>Gammaproteobacteria</taxon>
        <taxon>Chromatiales</taxon>
        <taxon>Chromatiaceae</taxon>
        <taxon>Arsukibacterium</taxon>
    </lineage>
</organism>
<feature type="transmembrane region" description="Helical" evidence="1">
    <location>
        <begin position="7"/>
        <end position="32"/>
    </location>
</feature>
<evidence type="ECO:0000313" key="3">
    <source>
        <dbReference type="Proteomes" id="UP000034228"/>
    </source>
</evidence>
<evidence type="ECO:0000256" key="1">
    <source>
        <dbReference type="SAM" id="Phobius"/>
    </source>
</evidence>
<accession>A0A0M2V6D7</accession>
<name>A0A0M2V6D7_9GAMM</name>
<proteinExistence type="predicted"/>
<protein>
    <submittedName>
        <fullName evidence="2">Uncharacterized protein</fullName>
    </submittedName>
</protein>
<dbReference type="EMBL" id="LAHO01000014">
    <property type="protein sequence ID" value="KKO44723.1"/>
    <property type="molecule type" value="Genomic_DNA"/>
</dbReference>
<gene>
    <name evidence="2" type="ORF">WG68_14360</name>
</gene>
<sequence length="234" mass="26121">MLESYYSLAVIIPISVAIILAVLIFFCTRYFYNKDGAGETEHDFDRDLFKLPTNFSIQVLGIVVPILAVFTSYLVTKVPTADIDFLLAAIAIYFAVIVIATWQAFSIASTKVTNDKLMLSWHKNSSLIAANAIMYGLIAAGFACLLLFFLLELNPRAFSKKESIALETVVLLRAPISLGMRDTEVIQLWGLPSDQDAETNTWNYNSDNAHILVFFNSAGTVIKIINEQRKNHDQ</sequence>
<feature type="transmembrane region" description="Helical" evidence="1">
    <location>
        <begin position="55"/>
        <end position="75"/>
    </location>
</feature>
<keyword evidence="1" id="KW-1133">Transmembrane helix</keyword>
<dbReference type="Proteomes" id="UP000034228">
    <property type="component" value="Unassembled WGS sequence"/>
</dbReference>